<proteinExistence type="predicted"/>
<dbReference type="AlphaFoldDB" id="A0A151J158"/>
<dbReference type="EMBL" id="KQ980571">
    <property type="protein sequence ID" value="KYN15544.1"/>
    <property type="molecule type" value="Genomic_DNA"/>
</dbReference>
<name>A0A151J158_9HYME</name>
<feature type="region of interest" description="Disordered" evidence="1">
    <location>
        <begin position="80"/>
        <end position="99"/>
    </location>
</feature>
<accession>A0A151J158</accession>
<evidence type="ECO:0000256" key="1">
    <source>
        <dbReference type="SAM" id="MobiDB-lite"/>
    </source>
</evidence>
<feature type="compositionally biased region" description="Basic residues" evidence="1">
    <location>
        <begin position="86"/>
        <end position="99"/>
    </location>
</feature>
<feature type="non-terminal residue" evidence="2">
    <location>
        <position position="1"/>
    </location>
</feature>
<evidence type="ECO:0000313" key="2">
    <source>
        <dbReference type="EMBL" id="KYN15544.1"/>
    </source>
</evidence>
<gene>
    <name evidence="2" type="ORF">ALC57_12245</name>
</gene>
<keyword evidence="3" id="KW-1185">Reference proteome</keyword>
<sequence length="225" mass="25585">ASARRSRAAKVLEMTRTRRNYTVCLPKRRICLEYESAAAPLRDKGDLSFSVRIISTIVILFDRCCNPLVIRDSSKSIGPRVDSRISKGRRRGGAKRRTTGRRWTDELYISSVAHIPSMSDAPTRAFLRRKKSRSPQFTETDREIEIFIPAVEKRSAIDAITRLSALFLPVAHAVVRAIFLLLSPSRSHSIFSAHSLPALYPLPSIFFFSHWHGWRYVCLPIPHPS</sequence>
<organism evidence="2 3">
    <name type="scientific">Trachymyrmex cornetzi</name>
    <dbReference type="NCBI Taxonomy" id="471704"/>
    <lineage>
        <taxon>Eukaryota</taxon>
        <taxon>Metazoa</taxon>
        <taxon>Ecdysozoa</taxon>
        <taxon>Arthropoda</taxon>
        <taxon>Hexapoda</taxon>
        <taxon>Insecta</taxon>
        <taxon>Pterygota</taxon>
        <taxon>Neoptera</taxon>
        <taxon>Endopterygota</taxon>
        <taxon>Hymenoptera</taxon>
        <taxon>Apocrita</taxon>
        <taxon>Aculeata</taxon>
        <taxon>Formicoidea</taxon>
        <taxon>Formicidae</taxon>
        <taxon>Myrmicinae</taxon>
        <taxon>Trachymyrmex</taxon>
    </lineage>
</organism>
<protein>
    <submittedName>
        <fullName evidence="2">Uncharacterized protein</fullName>
    </submittedName>
</protein>
<reference evidence="2 3" key="1">
    <citation type="submission" date="2015-09" db="EMBL/GenBank/DDBJ databases">
        <title>Trachymyrmex cornetzi WGS genome.</title>
        <authorList>
            <person name="Nygaard S."/>
            <person name="Hu H."/>
            <person name="Boomsma J."/>
            <person name="Zhang G."/>
        </authorList>
    </citation>
    <scope>NUCLEOTIDE SEQUENCE [LARGE SCALE GENOMIC DNA]</scope>
    <source>
        <strain evidence="2">Tcor2-1</strain>
        <tissue evidence="2">Whole body</tissue>
    </source>
</reference>
<dbReference type="Proteomes" id="UP000078492">
    <property type="component" value="Unassembled WGS sequence"/>
</dbReference>
<evidence type="ECO:0000313" key="3">
    <source>
        <dbReference type="Proteomes" id="UP000078492"/>
    </source>
</evidence>